<keyword evidence="10" id="KW-1185">Reference proteome</keyword>
<evidence type="ECO:0000259" key="8">
    <source>
        <dbReference type="Pfam" id="PF21338"/>
    </source>
</evidence>
<comment type="catalytic activity">
    <reaction evidence="1">
        <text>ATP-independent breakage of single-stranded DNA, followed by passage and rejoining.</text>
        <dbReference type="EC" id="5.6.2.1"/>
    </reaction>
</comment>
<dbReference type="Gene3D" id="3.90.15.10">
    <property type="entry name" value="Topoisomerase I, Chain A, domain 3"/>
    <property type="match status" value="1"/>
</dbReference>
<evidence type="ECO:0000256" key="5">
    <source>
        <dbReference type="ARBA" id="ARBA00023125"/>
    </source>
</evidence>
<feature type="domain" description="DNA topoisomerase IB N-terminal" evidence="8">
    <location>
        <begin position="48"/>
        <end position="94"/>
    </location>
</feature>
<feature type="domain" description="DNA topoisomerase I catalytic core eukaryotic-type" evidence="7">
    <location>
        <begin position="110"/>
        <end position="329"/>
    </location>
</feature>
<keyword evidence="4" id="KW-0799">Topoisomerase</keyword>
<comment type="similarity">
    <text evidence="2">Belongs to the type IB topoisomerase family.</text>
</comment>
<evidence type="ECO:0000256" key="1">
    <source>
        <dbReference type="ARBA" id="ARBA00000213"/>
    </source>
</evidence>
<proteinExistence type="inferred from homology"/>
<dbReference type="InterPro" id="IPR001631">
    <property type="entry name" value="TopoI"/>
</dbReference>
<dbReference type="Gene3D" id="1.10.132.120">
    <property type="match status" value="1"/>
</dbReference>
<sequence>MGEAAIRLSHKAILAVHRNYEEAASVVKLVYVNDNLPGIVRVKKGKNFSYLYRDKPLTDEMQLERIRKLAIPPAWENVWICALPNGHIQATGKDTRNRKQYRYHALWQVVRNETKFHHMYEFGKALPALRLQVERDMALPGLSEAKVLATVVSLMERTFIRVGNSEYEKLNGSYGLTTLKDKHVQIHGSEMKFAFTGKKGIDHEITLKNRRLAKAVQQCRDIPGKELFQYYDAEGNRHPVDSGMVNRYIQAATGQDFTAKDFRTWAGSLLALHTLCAAGEALTETEGKRAVNTMLDEVSKKLGNTRTVCKKYYVHPGLIQLYQDKKLQRYLKELDDLEEPDETAGLTGEEEVLMKVLKAINRGNGSTEEKLKVKSKN</sequence>
<evidence type="ECO:0000256" key="4">
    <source>
        <dbReference type="ARBA" id="ARBA00023029"/>
    </source>
</evidence>
<evidence type="ECO:0000313" key="10">
    <source>
        <dbReference type="Proteomes" id="UP000627292"/>
    </source>
</evidence>
<dbReference type="SUPFAM" id="SSF55869">
    <property type="entry name" value="DNA topoisomerase I domain"/>
    <property type="match status" value="1"/>
</dbReference>
<organism evidence="9 10">
    <name type="scientific">Filimonas zeae</name>
    <dbReference type="NCBI Taxonomy" id="1737353"/>
    <lineage>
        <taxon>Bacteria</taxon>
        <taxon>Pseudomonadati</taxon>
        <taxon>Bacteroidota</taxon>
        <taxon>Chitinophagia</taxon>
        <taxon>Chitinophagales</taxon>
        <taxon>Chitinophagaceae</taxon>
        <taxon>Filimonas</taxon>
    </lineage>
</organism>
<gene>
    <name evidence="9" type="ORF">GCM10011379_17050</name>
</gene>
<dbReference type="EC" id="5.6.2.1" evidence="3"/>
<dbReference type="SUPFAM" id="SSF56349">
    <property type="entry name" value="DNA breaking-rejoining enzymes"/>
    <property type="match status" value="1"/>
</dbReference>
<dbReference type="InterPro" id="IPR013500">
    <property type="entry name" value="TopoI_cat_euk"/>
</dbReference>
<evidence type="ECO:0000259" key="7">
    <source>
        <dbReference type="Pfam" id="PF01028"/>
    </source>
</evidence>
<reference evidence="9" key="2">
    <citation type="submission" date="2020-09" db="EMBL/GenBank/DDBJ databases">
        <authorList>
            <person name="Sun Q."/>
            <person name="Zhou Y."/>
        </authorList>
    </citation>
    <scope>NUCLEOTIDE SEQUENCE</scope>
    <source>
        <strain evidence="9">CGMCC 1.15290</strain>
    </source>
</reference>
<dbReference type="RefSeq" id="WP_188951609.1">
    <property type="nucleotide sequence ID" value="NZ_BMIB01000002.1"/>
</dbReference>
<evidence type="ECO:0000313" key="9">
    <source>
        <dbReference type="EMBL" id="GGH64704.1"/>
    </source>
</evidence>
<dbReference type="AlphaFoldDB" id="A0A917IVC5"/>
<dbReference type="Pfam" id="PF21338">
    <property type="entry name" value="Top1B_N_bact"/>
    <property type="match status" value="1"/>
</dbReference>
<dbReference type="PRINTS" id="PR00416">
    <property type="entry name" value="EUTPISMRASEI"/>
</dbReference>
<dbReference type="Gene3D" id="3.30.66.10">
    <property type="entry name" value="DNA topoisomerase I domain"/>
    <property type="match status" value="1"/>
</dbReference>
<dbReference type="Proteomes" id="UP000627292">
    <property type="component" value="Unassembled WGS sequence"/>
</dbReference>
<dbReference type="GO" id="GO:0003677">
    <property type="term" value="F:DNA binding"/>
    <property type="evidence" value="ECO:0007669"/>
    <property type="project" value="UniProtKB-KW"/>
</dbReference>
<dbReference type="GO" id="GO:0003917">
    <property type="term" value="F:DNA topoisomerase type I (single strand cut, ATP-independent) activity"/>
    <property type="evidence" value="ECO:0007669"/>
    <property type="project" value="UniProtKB-EC"/>
</dbReference>
<reference evidence="9" key="1">
    <citation type="journal article" date="2014" name="Int. J. Syst. Evol. Microbiol.">
        <title>Complete genome sequence of Corynebacterium casei LMG S-19264T (=DSM 44701T), isolated from a smear-ripened cheese.</title>
        <authorList>
            <consortium name="US DOE Joint Genome Institute (JGI-PGF)"/>
            <person name="Walter F."/>
            <person name="Albersmeier A."/>
            <person name="Kalinowski J."/>
            <person name="Ruckert C."/>
        </authorList>
    </citation>
    <scope>NUCLEOTIDE SEQUENCE</scope>
    <source>
        <strain evidence="9">CGMCC 1.15290</strain>
    </source>
</reference>
<dbReference type="InterPro" id="IPR049331">
    <property type="entry name" value="Top1B_N_bact"/>
</dbReference>
<dbReference type="InterPro" id="IPR011010">
    <property type="entry name" value="DNA_brk_join_enz"/>
</dbReference>
<keyword evidence="5" id="KW-0238">DNA-binding</keyword>
<dbReference type="EMBL" id="BMIB01000002">
    <property type="protein sequence ID" value="GGH64704.1"/>
    <property type="molecule type" value="Genomic_DNA"/>
</dbReference>
<evidence type="ECO:0000256" key="6">
    <source>
        <dbReference type="ARBA" id="ARBA00023235"/>
    </source>
</evidence>
<dbReference type="GO" id="GO:0006265">
    <property type="term" value="P:DNA topological change"/>
    <property type="evidence" value="ECO:0007669"/>
    <property type="project" value="InterPro"/>
</dbReference>
<accession>A0A917IVC5</accession>
<evidence type="ECO:0000256" key="2">
    <source>
        <dbReference type="ARBA" id="ARBA00006645"/>
    </source>
</evidence>
<protein>
    <recommendedName>
        <fullName evidence="3">DNA topoisomerase</fullName>
        <ecNumber evidence="3">5.6.2.1</ecNumber>
    </recommendedName>
</protein>
<dbReference type="InterPro" id="IPR014711">
    <property type="entry name" value="TopoI_cat_a-hlx-sub_euk"/>
</dbReference>
<keyword evidence="6" id="KW-0413">Isomerase</keyword>
<evidence type="ECO:0000256" key="3">
    <source>
        <dbReference type="ARBA" id="ARBA00012891"/>
    </source>
</evidence>
<dbReference type="PROSITE" id="PS52038">
    <property type="entry name" value="TOPO_IB_2"/>
    <property type="match status" value="1"/>
</dbReference>
<dbReference type="Pfam" id="PF01028">
    <property type="entry name" value="Topoisom_I"/>
    <property type="match status" value="1"/>
</dbReference>
<comment type="caution">
    <text evidence="9">The sequence shown here is derived from an EMBL/GenBank/DDBJ whole genome shotgun (WGS) entry which is preliminary data.</text>
</comment>
<dbReference type="InterPro" id="IPR035447">
    <property type="entry name" value="DNA_topo_I_N_sf"/>
</dbReference>
<name>A0A917IVC5_9BACT</name>